<dbReference type="RefSeq" id="WP_073372348.1">
    <property type="nucleotide sequence ID" value="NZ_CP017813.1"/>
</dbReference>
<evidence type="ECO:0000259" key="9">
    <source>
        <dbReference type="Pfam" id="PF13662"/>
    </source>
</evidence>
<keyword evidence="4 7" id="KW-0862">Zinc</keyword>
<dbReference type="Gene3D" id="3.40.1360.10">
    <property type="match status" value="1"/>
</dbReference>
<dbReference type="GO" id="GO:0008270">
    <property type="term" value="F:zinc ion binding"/>
    <property type="evidence" value="ECO:0007669"/>
    <property type="project" value="UniProtKB-KW"/>
</dbReference>
<dbReference type="GO" id="GO:0006281">
    <property type="term" value="P:DNA repair"/>
    <property type="evidence" value="ECO:0007669"/>
    <property type="project" value="UniProtKB-UniRule"/>
</dbReference>
<sequence length="195" mass="22664">MDRLEIIEEAIDTVRKIDGVSKKQAERIVDWFLKTDSKDSAKVITMLKKMITDISHCEICGYFTQQTLCQICLDPDRENQLMIIENHNNLEKFENNRFFKGKYFIFPYSLDQEFVSNEEIEQKINKLVEYAKDFDEVILAISPTLAGEITMEILKRVFIKNEINCSQLAIGLPIGSSVDYMDHITLKQALKNRTN</sequence>
<reference evidence="11" key="1">
    <citation type="submission" date="2016-10" db="EMBL/GenBank/DDBJ databases">
        <authorList>
            <person name="Beylefeld A."/>
            <person name="Abolnik C."/>
        </authorList>
    </citation>
    <scope>NUCLEOTIDE SEQUENCE [LARGE SCALE GENOMIC DNA]</scope>
    <source>
        <strain evidence="11">B359_6</strain>
    </source>
</reference>
<dbReference type="EMBL" id="CP017813">
    <property type="protein sequence ID" value="APJ38345.1"/>
    <property type="molecule type" value="Genomic_DNA"/>
</dbReference>
<dbReference type="InterPro" id="IPR006171">
    <property type="entry name" value="TOPRIM_dom"/>
</dbReference>
<feature type="domain" description="RecR protein" evidence="8">
    <location>
        <begin position="54"/>
        <end position="74"/>
    </location>
</feature>
<evidence type="ECO:0000256" key="3">
    <source>
        <dbReference type="ARBA" id="ARBA00022771"/>
    </source>
</evidence>
<evidence type="ECO:0000313" key="11">
    <source>
        <dbReference type="Proteomes" id="UP000184322"/>
    </source>
</evidence>
<dbReference type="GO" id="GO:0006310">
    <property type="term" value="P:DNA recombination"/>
    <property type="evidence" value="ECO:0007669"/>
    <property type="project" value="UniProtKB-UniRule"/>
</dbReference>
<feature type="zinc finger region" description="C4-type" evidence="7">
    <location>
        <begin position="57"/>
        <end position="72"/>
    </location>
</feature>
<dbReference type="Pfam" id="PF21175">
    <property type="entry name" value="RecR_C"/>
    <property type="match status" value="1"/>
</dbReference>
<evidence type="ECO:0000256" key="1">
    <source>
        <dbReference type="ARBA" id="ARBA00022723"/>
    </source>
</evidence>
<dbReference type="PANTHER" id="PTHR30446">
    <property type="entry name" value="RECOMBINATION PROTEIN RECR"/>
    <property type="match status" value="1"/>
</dbReference>
<dbReference type="KEGG" id="mpul:BLA55_01490"/>
<organism evidence="10 11">
    <name type="scientific">Mycoplasmopsis pullorum</name>
    <dbReference type="NCBI Taxonomy" id="48003"/>
    <lineage>
        <taxon>Bacteria</taxon>
        <taxon>Bacillati</taxon>
        <taxon>Mycoplasmatota</taxon>
        <taxon>Mycoplasmoidales</taxon>
        <taxon>Metamycoplasmataceae</taxon>
        <taxon>Mycoplasmopsis</taxon>
    </lineage>
</organism>
<keyword evidence="11" id="KW-1185">Reference proteome</keyword>
<keyword evidence="5 7" id="KW-0233">DNA recombination</keyword>
<dbReference type="Pfam" id="PF13662">
    <property type="entry name" value="Toprim_4"/>
    <property type="match status" value="1"/>
</dbReference>
<dbReference type="GO" id="GO:0003677">
    <property type="term" value="F:DNA binding"/>
    <property type="evidence" value="ECO:0007669"/>
    <property type="project" value="UniProtKB-UniRule"/>
</dbReference>
<keyword evidence="3 7" id="KW-0863">Zinc-finger</keyword>
<dbReference type="AlphaFoldDB" id="A0A1L4FRU8"/>
<dbReference type="OrthoDB" id="9802672at2"/>
<feature type="domain" description="Toprim" evidence="9">
    <location>
        <begin position="80"/>
        <end position="169"/>
    </location>
</feature>
<accession>A0A1L4FRU8</accession>
<evidence type="ECO:0000256" key="2">
    <source>
        <dbReference type="ARBA" id="ARBA00022763"/>
    </source>
</evidence>
<comment type="function">
    <text evidence="7">May play a role in DNA repair. It seems to be involved in an RecBC-independent recombinational process of DNA repair. It may act with RecF and RecO.</text>
</comment>
<evidence type="ECO:0000259" key="8">
    <source>
        <dbReference type="Pfam" id="PF02132"/>
    </source>
</evidence>
<protein>
    <recommendedName>
        <fullName evidence="7">Recombination protein RecR</fullName>
    </recommendedName>
</protein>
<comment type="similarity">
    <text evidence="7">Belongs to the RecR family.</text>
</comment>
<gene>
    <name evidence="7" type="primary">recR</name>
    <name evidence="10" type="ORF">BLA55_01490</name>
</gene>
<name>A0A1L4FRU8_9BACT</name>
<dbReference type="InterPro" id="IPR015967">
    <property type="entry name" value="Rcmb_RecR_Znf"/>
</dbReference>
<evidence type="ECO:0000256" key="5">
    <source>
        <dbReference type="ARBA" id="ARBA00023172"/>
    </source>
</evidence>
<dbReference type="Pfam" id="PF02132">
    <property type="entry name" value="RecR_ZnF"/>
    <property type="match status" value="1"/>
</dbReference>
<evidence type="ECO:0000256" key="6">
    <source>
        <dbReference type="ARBA" id="ARBA00023204"/>
    </source>
</evidence>
<dbReference type="Proteomes" id="UP000184322">
    <property type="component" value="Chromosome"/>
</dbReference>
<keyword evidence="2 7" id="KW-0227">DNA damage</keyword>
<dbReference type="HAMAP" id="MF_00017">
    <property type="entry name" value="RecR"/>
    <property type="match status" value="1"/>
</dbReference>
<dbReference type="InterPro" id="IPR000093">
    <property type="entry name" value="DNA_Rcmb_RecR"/>
</dbReference>
<dbReference type="InterPro" id="IPR023627">
    <property type="entry name" value="Rcmb_RecR"/>
</dbReference>
<keyword evidence="6 7" id="KW-0234">DNA repair</keyword>
<proteinExistence type="inferred from homology"/>
<evidence type="ECO:0000256" key="4">
    <source>
        <dbReference type="ARBA" id="ARBA00022833"/>
    </source>
</evidence>
<dbReference type="SUPFAM" id="SSF111304">
    <property type="entry name" value="Recombination protein RecR"/>
    <property type="match status" value="1"/>
</dbReference>
<dbReference type="PANTHER" id="PTHR30446:SF0">
    <property type="entry name" value="RECOMBINATION PROTEIN RECR"/>
    <property type="match status" value="1"/>
</dbReference>
<evidence type="ECO:0000256" key="7">
    <source>
        <dbReference type="HAMAP-Rule" id="MF_00017"/>
    </source>
</evidence>
<dbReference type="STRING" id="48003.BLA55_01490"/>
<evidence type="ECO:0000313" key="10">
    <source>
        <dbReference type="EMBL" id="APJ38345.1"/>
    </source>
</evidence>
<keyword evidence="1 7" id="KW-0479">Metal-binding</keyword>